<name>A0ABT0XBN4_9ACTN</name>
<proteinExistence type="inferred from homology"/>
<dbReference type="Gene3D" id="3.40.630.190">
    <property type="entry name" value="LCP protein"/>
    <property type="match status" value="1"/>
</dbReference>
<protein>
    <submittedName>
        <fullName evidence="5">LCP family protein</fullName>
    </submittedName>
</protein>
<evidence type="ECO:0000313" key="6">
    <source>
        <dbReference type="Proteomes" id="UP001167160"/>
    </source>
</evidence>
<accession>A0ABT0XBN4</accession>
<evidence type="ECO:0000256" key="1">
    <source>
        <dbReference type="ARBA" id="ARBA00006068"/>
    </source>
</evidence>
<feature type="domain" description="LytR/CpsA/Psr regulator C-terminal" evidence="4">
    <location>
        <begin position="380"/>
        <end position="464"/>
    </location>
</feature>
<evidence type="ECO:0000313" key="5">
    <source>
        <dbReference type="EMBL" id="MCM2579214.1"/>
    </source>
</evidence>
<dbReference type="Gene3D" id="3.30.70.2390">
    <property type="match status" value="1"/>
</dbReference>
<dbReference type="InterPro" id="IPR004474">
    <property type="entry name" value="LytR_CpsA_psr"/>
</dbReference>
<comment type="similarity">
    <text evidence="1">Belongs to the LytR/CpsA/Psr (LCP) family.</text>
</comment>
<comment type="caution">
    <text evidence="5">The sequence shown here is derived from an EMBL/GenBank/DDBJ whole genome shotgun (WGS) entry which is preliminary data.</text>
</comment>
<evidence type="ECO:0000259" key="3">
    <source>
        <dbReference type="Pfam" id="PF03816"/>
    </source>
</evidence>
<feature type="domain" description="Cell envelope-related transcriptional attenuator" evidence="3">
    <location>
        <begin position="118"/>
        <end position="271"/>
    </location>
</feature>
<dbReference type="Pfam" id="PF13399">
    <property type="entry name" value="LytR_C"/>
    <property type="match status" value="1"/>
</dbReference>
<feature type="region of interest" description="Disordered" evidence="2">
    <location>
        <begin position="1"/>
        <end position="36"/>
    </location>
</feature>
<sequence length="504" mass="54330">MTGPARSPRPRALAGRPRLLDRRTHRPRRRGRPTRRRWGLRVAAGISLLLLAAGGVGHAVVTGLDTGIDRIDPFEGLSDRPRGGEGLDFLVVGTDGRDRITREERQRYRLGGAPCHCTDTIMLVHLSGDRERATVISLPRDSYAELPGHTDPVTGRKRPPEVAKLNAAYARGGPHLTVRTVEHMTGVHIDHYIEVDFSSFMKTVDAVGGVDVCTPVPLNDDHTGLALPAGRSTLDGGEALQYVRSRHIDEGADLARMRRQQRFLAALVHRVTESGVLVNPVAFNRVASALLGSVRADSGFGPDELVALGRAMRGFTPASSEFASVPVEDPGFPVPGIGDTVKWDDERAARLFRAVREDRPLRARRQSGGKSEIVDISPRRVRVQVFNGTHRKGLARKVDRALRATGFAAGGPPGNAVAAPGRTVIAYDPGWDRSARTLAAALPGADLVPVPGQGPGMRVTLGDDRQRVQRVRAAEEADGNGFAALTGDEVVCRTKRAGDGGERR</sequence>
<dbReference type="NCBIfam" id="TIGR00350">
    <property type="entry name" value="lytR_cpsA_psr"/>
    <property type="match status" value="1"/>
</dbReference>
<dbReference type="Proteomes" id="UP001167160">
    <property type="component" value="Unassembled WGS sequence"/>
</dbReference>
<feature type="compositionally biased region" description="Low complexity" evidence="2">
    <location>
        <begin position="1"/>
        <end position="17"/>
    </location>
</feature>
<dbReference type="EMBL" id="JAMQGM010000037">
    <property type="protein sequence ID" value="MCM2579214.1"/>
    <property type="molecule type" value="Genomic_DNA"/>
</dbReference>
<dbReference type="Pfam" id="PF03816">
    <property type="entry name" value="LytR_cpsA_psr"/>
    <property type="match status" value="1"/>
</dbReference>
<evidence type="ECO:0000259" key="4">
    <source>
        <dbReference type="Pfam" id="PF13399"/>
    </source>
</evidence>
<dbReference type="InterPro" id="IPR027381">
    <property type="entry name" value="LytR/CpsA/Psr_C"/>
</dbReference>
<dbReference type="InterPro" id="IPR050922">
    <property type="entry name" value="LytR/CpsA/Psr_CW_biosynth"/>
</dbReference>
<feature type="compositionally biased region" description="Basic residues" evidence="2">
    <location>
        <begin position="23"/>
        <end position="36"/>
    </location>
</feature>
<dbReference type="PANTHER" id="PTHR33392">
    <property type="entry name" value="POLYISOPRENYL-TEICHOIC ACID--PEPTIDOGLYCAN TEICHOIC ACID TRANSFERASE TAGU"/>
    <property type="match status" value="1"/>
</dbReference>
<dbReference type="PANTHER" id="PTHR33392:SF6">
    <property type="entry name" value="POLYISOPRENYL-TEICHOIC ACID--PEPTIDOGLYCAN TEICHOIC ACID TRANSFERASE TAGU"/>
    <property type="match status" value="1"/>
</dbReference>
<keyword evidence="6" id="KW-1185">Reference proteome</keyword>
<gene>
    <name evidence="5" type="ORF">M1E25_17970</name>
</gene>
<evidence type="ECO:0000256" key="2">
    <source>
        <dbReference type="SAM" id="MobiDB-lite"/>
    </source>
</evidence>
<organism evidence="5 6">
    <name type="scientific">Streptomyces meridianus</name>
    <dbReference type="NCBI Taxonomy" id="2938945"/>
    <lineage>
        <taxon>Bacteria</taxon>
        <taxon>Bacillati</taxon>
        <taxon>Actinomycetota</taxon>
        <taxon>Actinomycetes</taxon>
        <taxon>Kitasatosporales</taxon>
        <taxon>Streptomycetaceae</taxon>
        <taxon>Streptomyces</taxon>
    </lineage>
</organism>
<dbReference type="RefSeq" id="WP_251416735.1">
    <property type="nucleotide sequence ID" value="NZ_JAMQGM010000037.1"/>
</dbReference>
<reference evidence="5" key="1">
    <citation type="journal article" date="2023" name="Int. J. Syst. Evol. Microbiol.">
        <title>Streptomyces meridianus sp. nov. isolated from brackish water of the Tagus estuary in Alcochete, Portugal.</title>
        <authorList>
            <person name="Santos J.D.N."/>
            <person name="Klimek D."/>
            <person name="Calusinska M."/>
            <person name="Lobo Da Cunha A."/>
            <person name="Catita J."/>
            <person name="Goncalves H."/>
            <person name="Gonzalez I."/>
            <person name="Reyes F."/>
            <person name="Lage O.M."/>
        </authorList>
    </citation>
    <scope>NUCLEOTIDE SEQUENCE</scope>
    <source>
        <strain evidence="5">MTZ3.1</strain>
    </source>
</reference>